<evidence type="ECO:0000313" key="2">
    <source>
        <dbReference type="EMBL" id="WCC80559.1"/>
    </source>
</evidence>
<sequence>MGTVHILGDELVALAAALRLARIGHDVTIVTSSPRWRADAQRPLAPEIGATLELPSAWRDLFAKSGRAMEAELAAINLDLVEEPGRHLRAGDETVTMPTERAAQIHAVRDRYGQDTANTWREVLNHADTVWQARRRNGVENAVTLRPGPLPQPLPVDLCSPLAELSADETQLAVTRVFGCWNLVGPHGPTDLQPLLDLLDHRLTKRAVTIDPAPTSTPDAVIDTIPPTPRRSWWHRAPQAWSAPTVTVTTSDEPPASTGMDHTMEWKPEGLIETWTWWDGTHTHRICHDHTHPVADPTMGTVWSAWRDRPPMTWSQHGSIPTLPASPASHGGPEPWARLLTGALATYLVHERLTGEDIRPTNKAIGAAGRPRRSHGSTNGGFARKLVR</sequence>
<feature type="region of interest" description="Disordered" evidence="1">
    <location>
        <begin position="315"/>
        <end position="334"/>
    </location>
</feature>
<evidence type="ECO:0000313" key="3">
    <source>
        <dbReference type="Proteomes" id="UP001212097"/>
    </source>
</evidence>
<name>A0ABY7QZT5_9ACTN</name>
<accession>A0ABY7QZT5</accession>
<feature type="region of interest" description="Disordered" evidence="1">
    <location>
        <begin position="362"/>
        <end position="388"/>
    </location>
</feature>
<reference evidence="2 3" key="2">
    <citation type="submission" date="2023-06" db="EMBL/GenBank/DDBJ databases">
        <title>The Gram-positive Non-spore-bearing Anaerobic Bacilli of Human Feces.</title>
        <authorList>
            <person name="Eggerth A.H."/>
        </authorList>
    </citation>
    <scope>NUCLEOTIDE SEQUENCE [LARGE SCALE GENOMIC DNA]</scope>
    <source>
        <strain evidence="2 3">CBA3108</strain>
    </source>
</reference>
<evidence type="ECO:0000256" key="1">
    <source>
        <dbReference type="SAM" id="MobiDB-lite"/>
    </source>
</evidence>
<dbReference type="Proteomes" id="UP001212097">
    <property type="component" value="Chromosome"/>
</dbReference>
<dbReference type="RefSeq" id="WP_271418739.1">
    <property type="nucleotide sequence ID" value="NZ_CP115668.1"/>
</dbReference>
<feature type="region of interest" description="Disordered" evidence="1">
    <location>
        <begin position="244"/>
        <end position="263"/>
    </location>
</feature>
<organism evidence="2 3">
    <name type="scientific">Cutibacterium equinum</name>
    <dbReference type="NCBI Taxonomy" id="3016342"/>
    <lineage>
        <taxon>Bacteria</taxon>
        <taxon>Bacillati</taxon>
        <taxon>Actinomycetota</taxon>
        <taxon>Actinomycetes</taxon>
        <taxon>Propionibacteriales</taxon>
        <taxon>Propionibacteriaceae</taxon>
        <taxon>Cutibacterium</taxon>
    </lineage>
</organism>
<proteinExistence type="predicted"/>
<dbReference type="EMBL" id="CP115668">
    <property type="protein sequence ID" value="WCC80559.1"/>
    <property type="molecule type" value="Genomic_DNA"/>
</dbReference>
<reference evidence="2 3" key="1">
    <citation type="submission" date="2023-01" db="EMBL/GenBank/DDBJ databases">
        <authorList>
            <person name="Lee S.H."/>
            <person name="Jung H.S."/>
            <person name="Yun J.U."/>
        </authorList>
    </citation>
    <scope>NUCLEOTIDE SEQUENCE [LARGE SCALE GENOMIC DNA]</scope>
    <source>
        <strain evidence="2 3">CBA3108</strain>
    </source>
</reference>
<keyword evidence="3" id="KW-1185">Reference proteome</keyword>
<protein>
    <submittedName>
        <fullName evidence="2">Carotenoid dehydrogenase</fullName>
    </submittedName>
</protein>
<gene>
    <name evidence="2" type="ORF">O6R08_03380</name>
</gene>